<dbReference type="Pfam" id="PF01261">
    <property type="entry name" value="AP_endonuc_2"/>
    <property type="match status" value="1"/>
</dbReference>
<dbReference type="InterPro" id="IPR050312">
    <property type="entry name" value="IolE/XylAMocC-like"/>
</dbReference>
<accession>A0ABQ4M6S0</accession>
<dbReference type="Proteomes" id="UP000679992">
    <property type="component" value="Unassembled WGS sequence"/>
</dbReference>
<dbReference type="Gene3D" id="3.20.20.150">
    <property type="entry name" value="Divalent-metal-dependent TIM barrel enzymes"/>
    <property type="match status" value="1"/>
</dbReference>
<dbReference type="PANTHER" id="PTHR12110:SF53">
    <property type="entry name" value="BLR5974 PROTEIN"/>
    <property type="match status" value="1"/>
</dbReference>
<gene>
    <name evidence="2" type="ORF">J42TS3_07060</name>
</gene>
<proteinExistence type="predicted"/>
<name>A0ABQ4M6S0_9BACL</name>
<protein>
    <recommendedName>
        <fullName evidence="1">Xylose isomerase-like TIM barrel domain-containing protein</fullName>
    </recommendedName>
</protein>
<dbReference type="InterPro" id="IPR013022">
    <property type="entry name" value="Xyl_isomerase-like_TIM-brl"/>
</dbReference>
<keyword evidence="3" id="KW-1185">Reference proteome</keyword>
<feature type="domain" description="Xylose isomerase-like TIM barrel" evidence="1">
    <location>
        <begin position="56"/>
        <end position="242"/>
    </location>
</feature>
<sequence>MKISLGGYSFNQLFLEGKMDVFGYLETVKYRYRLDAVDLWNAQIAERTTPILTLADGSYLRKVREALNEKELRLINLAVDTAHLWDPDPEMREALYQSALNHLKAAVILGAETVRIDTGGYGEQEFSEEAFHWIVTKYREYCRICSDYGIKIGPENHMGPSLIPKQLARIAQAVDEPNFGILVHLDRWDQDREDGNEIVAPWVIHTHFDANIAGSEEAPDIVRMLRRYGYEGHWAIEYNAQSNPYIEIEHVITQVKKRLAEADI</sequence>
<evidence type="ECO:0000313" key="3">
    <source>
        <dbReference type="Proteomes" id="UP000679992"/>
    </source>
</evidence>
<dbReference type="PANTHER" id="PTHR12110">
    <property type="entry name" value="HYDROXYPYRUVATE ISOMERASE"/>
    <property type="match status" value="1"/>
</dbReference>
<reference evidence="2 3" key="1">
    <citation type="submission" date="2021-03" db="EMBL/GenBank/DDBJ databases">
        <title>Antimicrobial resistance genes in bacteria isolated from Japanese honey, and their potential for conferring macrolide and lincosamide resistance in the American foulbrood pathogen Paenibacillus larvae.</title>
        <authorList>
            <person name="Okamoto M."/>
            <person name="Kumagai M."/>
            <person name="Kanamori H."/>
            <person name="Takamatsu D."/>
        </authorList>
    </citation>
    <scope>NUCLEOTIDE SEQUENCE [LARGE SCALE GENOMIC DNA]</scope>
    <source>
        <strain evidence="2 3">J42TS3</strain>
    </source>
</reference>
<comment type="caution">
    <text evidence="2">The sequence shown here is derived from an EMBL/GenBank/DDBJ whole genome shotgun (WGS) entry which is preliminary data.</text>
</comment>
<dbReference type="InterPro" id="IPR036237">
    <property type="entry name" value="Xyl_isomerase-like_sf"/>
</dbReference>
<evidence type="ECO:0000259" key="1">
    <source>
        <dbReference type="Pfam" id="PF01261"/>
    </source>
</evidence>
<dbReference type="RefSeq" id="WP_213653811.1">
    <property type="nucleotide sequence ID" value="NZ_BOSL01000002.1"/>
</dbReference>
<organism evidence="2 3">
    <name type="scientific">Paenibacillus vini</name>
    <dbReference type="NCBI Taxonomy" id="1476024"/>
    <lineage>
        <taxon>Bacteria</taxon>
        <taxon>Bacillati</taxon>
        <taxon>Bacillota</taxon>
        <taxon>Bacilli</taxon>
        <taxon>Bacillales</taxon>
        <taxon>Paenibacillaceae</taxon>
        <taxon>Paenibacillus</taxon>
    </lineage>
</organism>
<evidence type="ECO:0000313" key="2">
    <source>
        <dbReference type="EMBL" id="GIP51671.1"/>
    </source>
</evidence>
<dbReference type="SUPFAM" id="SSF51658">
    <property type="entry name" value="Xylose isomerase-like"/>
    <property type="match status" value="1"/>
</dbReference>
<dbReference type="EMBL" id="BOSL01000002">
    <property type="protein sequence ID" value="GIP51671.1"/>
    <property type="molecule type" value="Genomic_DNA"/>
</dbReference>